<comment type="subcellular location">
    <subcellularLocation>
        <location evidence="1">Secreted</location>
    </subcellularLocation>
</comment>
<dbReference type="CDD" id="cd04852">
    <property type="entry name" value="Peptidases_S8_3"/>
    <property type="match status" value="1"/>
</dbReference>
<evidence type="ECO:0000256" key="2">
    <source>
        <dbReference type="ARBA" id="ARBA00011073"/>
    </source>
</evidence>
<dbReference type="InterPro" id="IPR041469">
    <property type="entry name" value="Subtilisin-like_FN3"/>
</dbReference>
<evidence type="ECO:0000259" key="10">
    <source>
        <dbReference type="Pfam" id="PF00082"/>
    </source>
</evidence>
<evidence type="ECO:0000256" key="9">
    <source>
        <dbReference type="RuleBase" id="RU003355"/>
    </source>
</evidence>
<dbReference type="PROSITE" id="PS00138">
    <property type="entry name" value="SUBTILASE_SER"/>
    <property type="match status" value="1"/>
</dbReference>
<evidence type="ECO:0000256" key="1">
    <source>
        <dbReference type="ARBA" id="ARBA00004613"/>
    </source>
</evidence>
<dbReference type="Pfam" id="PF04122">
    <property type="entry name" value="CW_binding_2"/>
    <property type="match status" value="3"/>
</dbReference>
<dbReference type="InterPro" id="IPR023828">
    <property type="entry name" value="Peptidase_S8_Ser-AS"/>
</dbReference>
<evidence type="ECO:0000259" key="11">
    <source>
        <dbReference type="Pfam" id="PF05922"/>
    </source>
</evidence>
<dbReference type="InterPro" id="IPR007253">
    <property type="entry name" value="Cell_wall-bd_2"/>
</dbReference>
<dbReference type="PROSITE" id="PS00136">
    <property type="entry name" value="SUBTILASE_ASP"/>
    <property type="match status" value="1"/>
</dbReference>
<feature type="active site" description="Charge relay system" evidence="7 8">
    <location>
        <position position="253"/>
    </location>
</feature>
<dbReference type="InterPro" id="IPR010259">
    <property type="entry name" value="S8pro/Inhibitor_I9"/>
</dbReference>
<dbReference type="InterPro" id="IPR015500">
    <property type="entry name" value="Peptidase_S8_subtilisin-rel"/>
</dbReference>
<dbReference type="PROSITE" id="PS00137">
    <property type="entry name" value="SUBTILASE_HIS"/>
    <property type="match status" value="1"/>
</dbReference>
<dbReference type="InterPro" id="IPR045051">
    <property type="entry name" value="SBT"/>
</dbReference>
<feature type="domain" description="Peptidase S8/S53" evidence="10">
    <location>
        <begin position="167"/>
        <end position="483"/>
    </location>
</feature>
<dbReference type="Proteomes" id="UP000054837">
    <property type="component" value="Unassembled WGS sequence"/>
</dbReference>
<evidence type="ECO:0000256" key="6">
    <source>
        <dbReference type="ARBA" id="ARBA00023180"/>
    </source>
</evidence>
<dbReference type="EMBL" id="LQBL01000022">
    <property type="protein sequence ID" value="KUG55659.1"/>
    <property type="molecule type" value="Genomic_DNA"/>
</dbReference>
<dbReference type="Pfam" id="PF17766">
    <property type="entry name" value="fn3_6"/>
    <property type="match status" value="1"/>
</dbReference>
<evidence type="ECO:0000256" key="5">
    <source>
        <dbReference type="ARBA" id="ARBA00022825"/>
    </source>
</evidence>
<dbReference type="Gene3D" id="3.30.70.80">
    <property type="entry name" value="Peptidase S8 propeptide/proteinase inhibitor I9"/>
    <property type="match status" value="1"/>
</dbReference>
<evidence type="ECO:0000256" key="8">
    <source>
        <dbReference type="PROSITE-ProRule" id="PRU01240"/>
    </source>
</evidence>
<dbReference type="InterPro" id="IPR034197">
    <property type="entry name" value="Peptidases_S8_3"/>
</dbReference>
<dbReference type="InterPro" id="IPR036852">
    <property type="entry name" value="Peptidase_S8/S53_dom_sf"/>
</dbReference>
<gene>
    <name evidence="13" type="ORF">AVL62_04980</name>
</gene>
<dbReference type="SUPFAM" id="SSF52743">
    <property type="entry name" value="Subtilisin-like"/>
    <property type="match status" value="1"/>
</dbReference>
<dbReference type="InterPro" id="IPR023827">
    <property type="entry name" value="Peptidase_S8_Asp-AS"/>
</dbReference>
<dbReference type="AlphaFoldDB" id="A0A0W8I8D1"/>
<dbReference type="Gene3D" id="3.40.50.200">
    <property type="entry name" value="Peptidase S8/S53 domain"/>
    <property type="match status" value="2"/>
</dbReference>
<organism evidence="13 14">
    <name type="scientific">Serinicoccus chungangensis</name>
    <dbReference type="NCBI Taxonomy" id="767452"/>
    <lineage>
        <taxon>Bacteria</taxon>
        <taxon>Bacillati</taxon>
        <taxon>Actinomycetota</taxon>
        <taxon>Actinomycetes</taxon>
        <taxon>Micrococcales</taxon>
        <taxon>Ornithinimicrobiaceae</taxon>
        <taxon>Serinicoccus</taxon>
    </lineage>
</organism>
<dbReference type="InterPro" id="IPR037045">
    <property type="entry name" value="S8pro/Inhibitor_I9_sf"/>
</dbReference>
<protein>
    <recommendedName>
        <fullName evidence="15">Peptidase S8 and S53 subtilisin kexin sedolisin</fullName>
    </recommendedName>
</protein>
<feature type="domain" description="Inhibitor I9" evidence="11">
    <location>
        <begin position="32"/>
        <end position="124"/>
    </location>
</feature>
<dbReference type="Gene3D" id="2.60.40.2310">
    <property type="match status" value="1"/>
</dbReference>
<evidence type="ECO:0000259" key="12">
    <source>
        <dbReference type="Pfam" id="PF17766"/>
    </source>
</evidence>
<evidence type="ECO:0000256" key="4">
    <source>
        <dbReference type="ARBA" id="ARBA00022801"/>
    </source>
</evidence>
<dbReference type="PRINTS" id="PR00723">
    <property type="entry name" value="SUBTILISIN"/>
</dbReference>
<proteinExistence type="inferred from homology"/>
<keyword evidence="4 8" id="KW-0378">Hydrolase</keyword>
<evidence type="ECO:0000313" key="13">
    <source>
        <dbReference type="EMBL" id="KUG55659.1"/>
    </source>
</evidence>
<reference evidence="13 14" key="1">
    <citation type="submission" date="2015-12" db="EMBL/GenBank/DDBJ databases">
        <title>Serinicoccus chungangenesis strain CD08_5 genome sequencing and assembly.</title>
        <authorList>
            <person name="Chander A.M."/>
            <person name="Kaur G."/>
            <person name="Nair G.R."/>
            <person name="Dhawan D.K."/>
            <person name="Kochhar R.K."/>
            <person name="Mayilraj S."/>
            <person name="Bhadada S.K."/>
        </authorList>
    </citation>
    <scope>NUCLEOTIDE SEQUENCE [LARGE SCALE GENOMIC DNA]</scope>
    <source>
        <strain evidence="13 14">CD08_5</strain>
    </source>
</reference>
<dbReference type="GO" id="GO:0004252">
    <property type="term" value="F:serine-type endopeptidase activity"/>
    <property type="evidence" value="ECO:0007669"/>
    <property type="project" value="UniProtKB-UniRule"/>
</dbReference>
<dbReference type="STRING" id="767452.AVL62_04980"/>
<dbReference type="Pfam" id="PF00082">
    <property type="entry name" value="Peptidase_S8"/>
    <property type="match status" value="1"/>
</dbReference>
<accession>A0A0W8I8D1</accession>
<comment type="similarity">
    <text evidence="2 8 9">Belongs to the peptidase S8 family.</text>
</comment>
<evidence type="ECO:0008006" key="15">
    <source>
        <dbReference type="Google" id="ProtNLM"/>
    </source>
</evidence>
<evidence type="ECO:0000313" key="14">
    <source>
        <dbReference type="Proteomes" id="UP000054837"/>
    </source>
</evidence>
<dbReference type="GO" id="GO:0005576">
    <property type="term" value="C:extracellular region"/>
    <property type="evidence" value="ECO:0007669"/>
    <property type="project" value="UniProtKB-SubCell"/>
</dbReference>
<name>A0A0W8I8D1_9MICO</name>
<feature type="active site" description="Charge relay system" evidence="7 8">
    <location>
        <position position="176"/>
    </location>
</feature>
<dbReference type="PROSITE" id="PS51892">
    <property type="entry name" value="SUBTILASE"/>
    <property type="match status" value="1"/>
</dbReference>
<keyword evidence="6" id="KW-0325">Glycoprotein</keyword>
<evidence type="ECO:0000256" key="3">
    <source>
        <dbReference type="ARBA" id="ARBA00022670"/>
    </source>
</evidence>
<dbReference type="InterPro" id="IPR000209">
    <property type="entry name" value="Peptidase_S8/S53_dom"/>
</dbReference>
<keyword evidence="3 8" id="KW-0645">Protease</keyword>
<feature type="active site" description="Charge relay system" evidence="7 8">
    <location>
        <position position="440"/>
    </location>
</feature>
<feature type="domain" description="Subtilisin-like protease fibronectin type-III" evidence="12">
    <location>
        <begin position="523"/>
        <end position="617"/>
    </location>
</feature>
<dbReference type="InterPro" id="IPR022398">
    <property type="entry name" value="Peptidase_S8_His-AS"/>
</dbReference>
<keyword evidence="5 8" id="KW-0720">Serine protease</keyword>
<keyword evidence="14" id="KW-1185">Reference proteome</keyword>
<dbReference type="GO" id="GO:0006508">
    <property type="term" value="P:proteolysis"/>
    <property type="evidence" value="ECO:0007669"/>
    <property type="project" value="UniProtKB-KW"/>
</dbReference>
<dbReference type="Pfam" id="PF05922">
    <property type="entry name" value="Inhibitor_I9"/>
    <property type="match status" value="1"/>
</dbReference>
<comment type="caution">
    <text evidence="13">The sequence shown here is derived from an EMBL/GenBank/DDBJ whole genome shotgun (WGS) entry which is preliminary data.</text>
</comment>
<evidence type="ECO:0000256" key="7">
    <source>
        <dbReference type="PIRSR" id="PIRSR615500-1"/>
    </source>
</evidence>
<dbReference type="PANTHER" id="PTHR10795">
    <property type="entry name" value="PROPROTEIN CONVERTASE SUBTILISIN/KEXIN"/>
    <property type="match status" value="1"/>
</dbReference>
<sequence>MAGLAPVAASATDGPAVAAPVSATGDFQDGAYVVVLDRLPLATNPGTAGSALEKVDTTSAEALSYTDQLLAQQDDVLQGVAAEPTYRYTVALNGFAAQLTAAEAAALAQRDDVVSVTRSTLRQLDSGVVGEPDGAPANPDTDVSPDLLGLRGPGGVWSQLGGPMEAGKGTVVGVIDSGIAYDSPSFAADGMPAPPAGWAGECETGEGDDAGDFPASACTDKIVGARYFVEGARAEGYEPTEAESVSPLDTDNHGSHVASTAVGREVSLEDAGGNAYDLAGMAPGAHVAAYKACFDFEGVSGCHPDDSIAAVEAALTDGVDVINFSVSGDPTTYEDPVDLAFKNAAAAGVFNAASAGNSAESDVAVAHTGPWQTTVAASFHRPEDGPVPSVAPFSGRGPVDVAADEQTILKPDLGAPGVNVLAAYASEGGEPQYGYLTGTSMASPHVAGLGSLLAAAHPEWSPMAIKSALQTSTTDYVEAESNEAVVGGTGFVEPRAFLEPGLVFDSTEADWDTFLADPTTGYDLNAAYVSVPALGTQPTTVTRTVTNPGAADATFEASVTGPDTLSVTVEPASVTVPAGGSAEVTITVANTGAATDVWQQGEVAWTSGDVVVAIPVLARGEVAEEEPEPEPTVERVFGTDRYGTAAAISALYPDGVETVYIASGTGFADAMSGSPAASRGLLPGTMNTPEGDPAPVLLVKNDRLPQDTREALEAVDPSSIVILGGTGAVSSGVAGDLEAYGEVSRVEGTDRYETAANLALIFEGPEVVYVASGQDRAYADALTGSARAGMENAPVLLTRPDGVPAATADALAELDPDRVVVLGGSVAVDDDTFAALGADERVSGGDRYETAVAVSQVHGTDVPLVHIASGRNFPDALAGSALAGHQGVPVLLTKPGELPEATLAELERLSPERVVILGGTNAVSQDVEEALNEYYPDWVDAQP</sequence>